<protein>
    <submittedName>
        <fullName evidence="2">Uncharacterized protein</fullName>
    </submittedName>
</protein>
<evidence type="ECO:0000313" key="3">
    <source>
        <dbReference type="Proteomes" id="UP001163798"/>
    </source>
</evidence>
<dbReference type="Proteomes" id="UP001163798">
    <property type="component" value="Unassembled WGS sequence"/>
</dbReference>
<organism evidence="2 3">
    <name type="scientific">Lentinula aff. detonsa</name>
    <dbReference type="NCBI Taxonomy" id="2804958"/>
    <lineage>
        <taxon>Eukaryota</taxon>
        <taxon>Fungi</taxon>
        <taxon>Dikarya</taxon>
        <taxon>Basidiomycota</taxon>
        <taxon>Agaricomycotina</taxon>
        <taxon>Agaricomycetes</taxon>
        <taxon>Agaricomycetidae</taxon>
        <taxon>Agaricales</taxon>
        <taxon>Marasmiineae</taxon>
        <taxon>Omphalotaceae</taxon>
        <taxon>Lentinula</taxon>
    </lineage>
</organism>
<dbReference type="EMBL" id="MU793694">
    <property type="protein sequence ID" value="KAJ3780587.1"/>
    <property type="molecule type" value="Genomic_DNA"/>
</dbReference>
<reference evidence="2" key="1">
    <citation type="submission" date="2022-08" db="EMBL/GenBank/DDBJ databases">
        <authorList>
            <consortium name="DOE Joint Genome Institute"/>
            <person name="Min B."/>
            <person name="Riley R."/>
            <person name="Sierra-Patev S."/>
            <person name="Naranjo-Ortiz M."/>
            <person name="Looney B."/>
            <person name="Konkel Z."/>
            <person name="Slot J.C."/>
            <person name="Sakamoto Y."/>
            <person name="Steenwyk J.L."/>
            <person name="Rokas A."/>
            <person name="Carro J."/>
            <person name="Camarero S."/>
            <person name="Ferreira P."/>
            <person name="Molpeceres G."/>
            <person name="Ruiz-Duenas F.J."/>
            <person name="Serrano A."/>
            <person name="Henrissat B."/>
            <person name="Drula E."/>
            <person name="Hughes K.W."/>
            <person name="Mata J.L."/>
            <person name="Ishikawa N.K."/>
            <person name="Vargas-Isla R."/>
            <person name="Ushijima S."/>
            <person name="Smith C.A."/>
            <person name="Ahrendt S."/>
            <person name="Andreopoulos W."/>
            <person name="He G."/>
            <person name="Labutti K."/>
            <person name="Lipzen A."/>
            <person name="Ng V."/>
            <person name="Sandor L."/>
            <person name="Barry K."/>
            <person name="Martinez A.T."/>
            <person name="Xiao Y."/>
            <person name="Gibbons J.G."/>
            <person name="Terashima K."/>
            <person name="Hibbett D.S."/>
            <person name="Grigoriev I.V."/>
        </authorList>
    </citation>
    <scope>NUCLEOTIDE SEQUENCE</scope>
    <source>
        <strain evidence="2">TFB10291</strain>
    </source>
</reference>
<feature type="region of interest" description="Disordered" evidence="1">
    <location>
        <begin position="50"/>
        <end position="70"/>
    </location>
</feature>
<evidence type="ECO:0000256" key="1">
    <source>
        <dbReference type="SAM" id="MobiDB-lite"/>
    </source>
</evidence>
<evidence type="ECO:0000313" key="2">
    <source>
        <dbReference type="EMBL" id="KAJ3780587.1"/>
    </source>
</evidence>
<name>A0AA38NHG9_9AGAR</name>
<proteinExistence type="predicted"/>
<sequence length="193" mass="21204">MTLKVIMLKERKSTSIFRESRCLSPDKTSMPLSNITNVRNKAQTSIKSCSRSADSPTLMKKRKRVPRPSGSRFALSLKRNSAAKRTLSIKADTEKNAASQSTGIMDEKEIQRLMKILEETVEHVDDSKAEALHNLTSLSTSTIFSEFIGTPSSISPSASSTSLLSSSSTQSTVNANVMFSFTCDLCPEWSQQS</sequence>
<gene>
    <name evidence="2" type="ORF">GGU10DRAFT_369129</name>
</gene>
<comment type="caution">
    <text evidence="2">The sequence shown here is derived from an EMBL/GenBank/DDBJ whole genome shotgun (WGS) entry which is preliminary data.</text>
</comment>
<keyword evidence="3" id="KW-1185">Reference proteome</keyword>
<dbReference type="AlphaFoldDB" id="A0AA38NHG9"/>
<accession>A0AA38NHG9</accession>